<name>A0AAE1PUE3_9EUCA</name>
<accession>A0AAE1PUE3</accession>
<organism evidence="1 2">
    <name type="scientific">Petrolisthes manimaculis</name>
    <dbReference type="NCBI Taxonomy" id="1843537"/>
    <lineage>
        <taxon>Eukaryota</taxon>
        <taxon>Metazoa</taxon>
        <taxon>Ecdysozoa</taxon>
        <taxon>Arthropoda</taxon>
        <taxon>Crustacea</taxon>
        <taxon>Multicrustacea</taxon>
        <taxon>Malacostraca</taxon>
        <taxon>Eumalacostraca</taxon>
        <taxon>Eucarida</taxon>
        <taxon>Decapoda</taxon>
        <taxon>Pleocyemata</taxon>
        <taxon>Anomura</taxon>
        <taxon>Galatheoidea</taxon>
        <taxon>Porcellanidae</taxon>
        <taxon>Petrolisthes</taxon>
    </lineage>
</organism>
<proteinExistence type="predicted"/>
<evidence type="ECO:0000313" key="2">
    <source>
        <dbReference type="Proteomes" id="UP001292094"/>
    </source>
</evidence>
<comment type="caution">
    <text evidence="1">The sequence shown here is derived from an EMBL/GenBank/DDBJ whole genome shotgun (WGS) entry which is preliminary data.</text>
</comment>
<keyword evidence="2" id="KW-1185">Reference proteome</keyword>
<dbReference type="AlphaFoldDB" id="A0AAE1PUE3"/>
<protein>
    <submittedName>
        <fullName evidence="1">Uncharacterized protein</fullName>
    </submittedName>
</protein>
<evidence type="ECO:0000313" key="1">
    <source>
        <dbReference type="EMBL" id="KAK4314499.1"/>
    </source>
</evidence>
<dbReference type="Proteomes" id="UP001292094">
    <property type="component" value="Unassembled WGS sequence"/>
</dbReference>
<gene>
    <name evidence="1" type="ORF">Pmani_014204</name>
</gene>
<sequence length="112" mass="12139">MRSICSSRISFAAVISCHVTVKQDLLPSSLSFSQASTSRGILSPSTAVLPLRKRLVILGVSSQCKVSLHLRLPPYVGFTLARLVGYLSNRHSNSDVSIYVTATTTDKSEEID</sequence>
<reference evidence="1" key="1">
    <citation type="submission" date="2023-11" db="EMBL/GenBank/DDBJ databases">
        <title>Genome assemblies of two species of porcelain crab, Petrolisthes cinctipes and Petrolisthes manimaculis (Anomura: Porcellanidae).</title>
        <authorList>
            <person name="Angst P."/>
        </authorList>
    </citation>
    <scope>NUCLEOTIDE SEQUENCE</scope>
    <source>
        <strain evidence="1">PB745_02</strain>
        <tissue evidence="1">Gill</tissue>
    </source>
</reference>
<dbReference type="EMBL" id="JAWZYT010001218">
    <property type="protein sequence ID" value="KAK4314499.1"/>
    <property type="molecule type" value="Genomic_DNA"/>
</dbReference>